<feature type="signal peptide" evidence="1">
    <location>
        <begin position="1"/>
        <end position="18"/>
    </location>
</feature>
<proteinExistence type="predicted"/>
<protein>
    <submittedName>
        <fullName evidence="2">Uncharacterized protein</fullName>
    </submittedName>
</protein>
<evidence type="ECO:0000313" key="2">
    <source>
        <dbReference type="EMBL" id="KAK2075180.1"/>
    </source>
</evidence>
<gene>
    <name evidence="2" type="ORF">P8C59_009327</name>
</gene>
<keyword evidence="3" id="KW-1185">Reference proteome</keyword>
<organism evidence="2 3">
    <name type="scientific">Phyllachora maydis</name>
    <dbReference type="NCBI Taxonomy" id="1825666"/>
    <lineage>
        <taxon>Eukaryota</taxon>
        <taxon>Fungi</taxon>
        <taxon>Dikarya</taxon>
        <taxon>Ascomycota</taxon>
        <taxon>Pezizomycotina</taxon>
        <taxon>Sordariomycetes</taxon>
        <taxon>Sordariomycetidae</taxon>
        <taxon>Phyllachorales</taxon>
        <taxon>Phyllachoraceae</taxon>
        <taxon>Phyllachora</taxon>
    </lineage>
</organism>
<feature type="chain" id="PRO_5041901315" evidence="1">
    <location>
        <begin position="19"/>
        <end position="170"/>
    </location>
</feature>
<sequence>MRAFLILAVLGRAWAALAYSNLQDSFHNEFRLQMLHSRQPAERKVVPPFFHSALGGAGPPPITDSGNPGRPYEVNGSTFPMFIDAAQRVCDNQHNTCAELANKHGASFSVSQCDQQSSECKAAAAAASNTAFSVVPESSTPATPATTTSTNSAQPVLVSSNAQYDFYCDL</sequence>
<accession>A0AAD9MI92</accession>
<comment type="caution">
    <text evidence="2">The sequence shown here is derived from an EMBL/GenBank/DDBJ whole genome shotgun (WGS) entry which is preliminary data.</text>
</comment>
<reference evidence="2" key="1">
    <citation type="journal article" date="2023" name="Mol. Plant Microbe Interact.">
        <title>Elucidating the Obligate Nature and Biological Capacity of an Invasive Fungal Corn Pathogen.</title>
        <authorList>
            <person name="MacCready J.S."/>
            <person name="Roggenkamp E.M."/>
            <person name="Gdanetz K."/>
            <person name="Chilvers M.I."/>
        </authorList>
    </citation>
    <scope>NUCLEOTIDE SEQUENCE</scope>
    <source>
        <strain evidence="2">PM02</strain>
    </source>
</reference>
<keyword evidence="1" id="KW-0732">Signal</keyword>
<dbReference type="AlphaFoldDB" id="A0AAD9MI92"/>
<dbReference type="Proteomes" id="UP001217918">
    <property type="component" value="Unassembled WGS sequence"/>
</dbReference>
<evidence type="ECO:0000256" key="1">
    <source>
        <dbReference type="SAM" id="SignalP"/>
    </source>
</evidence>
<dbReference type="EMBL" id="JAQQPM010000009">
    <property type="protein sequence ID" value="KAK2075180.1"/>
    <property type="molecule type" value="Genomic_DNA"/>
</dbReference>
<name>A0AAD9MI92_9PEZI</name>
<evidence type="ECO:0000313" key="3">
    <source>
        <dbReference type="Proteomes" id="UP001217918"/>
    </source>
</evidence>